<gene>
    <name evidence="3" type="ORF">Taro_044369</name>
</gene>
<proteinExistence type="predicted"/>
<feature type="non-terminal residue" evidence="3">
    <location>
        <position position="189"/>
    </location>
</feature>
<comment type="caution">
    <text evidence="3">The sequence shown here is derived from an EMBL/GenBank/DDBJ whole genome shotgun (WGS) entry which is preliminary data.</text>
</comment>
<feature type="region of interest" description="Disordered" evidence="1">
    <location>
        <begin position="116"/>
        <end position="135"/>
    </location>
</feature>
<keyword evidence="2" id="KW-1133">Transmembrane helix</keyword>
<dbReference type="Proteomes" id="UP000652761">
    <property type="component" value="Unassembled WGS sequence"/>
</dbReference>
<evidence type="ECO:0000313" key="4">
    <source>
        <dbReference type="Proteomes" id="UP000652761"/>
    </source>
</evidence>
<sequence length="189" mass="20928">MDLQLCGLQVWCWLVSTVLWLVVVELQLDLSFMTARLRGVEVERCSVEVVLLNPPLAVLYPFEDFGPIAGGGLGYGAILGINIHGHYTSYAPSEAQLAEPEKKLTVEKDLRANEAERAGKAEGNANKAPKAKKESHEADLRALKETKASIPQMLADEGRRVVTEYCESNELKPEVVKLFREGYDFCLGH</sequence>
<protein>
    <submittedName>
        <fullName evidence="3">Uncharacterized protein</fullName>
    </submittedName>
</protein>
<keyword evidence="2" id="KW-0812">Transmembrane</keyword>
<evidence type="ECO:0000313" key="3">
    <source>
        <dbReference type="EMBL" id="MQM11459.1"/>
    </source>
</evidence>
<keyword evidence="2" id="KW-0472">Membrane</keyword>
<dbReference type="EMBL" id="NMUH01004983">
    <property type="protein sequence ID" value="MQM11459.1"/>
    <property type="molecule type" value="Genomic_DNA"/>
</dbReference>
<dbReference type="AlphaFoldDB" id="A0A843WNI8"/>
<evidence type="ECO:0000256" key="1">
    <source>
        <dbReference type="SAM" id="MobiDB-lite"/>
    </source>
</evidence>
<keyword evidence="4" id="KW-1185">Reference proteome</keyword>
<feature type="transmembrane region" description="Helical" evidence="2">
    <location>
        <begin position="6"/>
        <end position="28"/>
    </location>
</feature>
<reference evidence="3" key="1">
    <citation type="submission" date="2017-07" db="EMBL/GenBank/DDBJ databases">
        <title>Taro Niue Genome Assembly and Annotation.</title>
        <authorList>
            <person name="Atibalentja N."/>
            <person name="Keating K."/>
            <person name="Fields C.J."/>
        </authorList>
    </citation>
    <scope>NUCLEOTIDE SEQUENCE</scope>
    <source>
        <strain evidence="3">Niue_2</strain>
        <tissue evidence="3">Leaf</tissue>
    </source>
</reference>
<name>A0A843WNI8_COLES</name>
<accession>A0A843WNI8</accession>
<evidence type="ECO:0000256" key="2">
    <source>
        <dbReference type="SAM" id="Phobius"/>
    </source>
</evidence>
<organism evidence="3 4">
    <name type="scientific">Colocasia esculenta</name>
    <name type="common">Wild taro</name>
    <name type="synonym">Arum esculentum</name>
    <dbReference type="NCBI Taxonomy" id="4460"/>
    <lineage>
        <taxon>Eukaryota</taxon>
        <taxon>Viridiplantae</taxon>
        <taxon>Streptophyta</taxon>
        <taxon>Embryophyta</taxon>
        <taxon>Tracheophyta</taxon>
        <taxon>Spermatophyta</taxon>
        <taxon>Magnoliopsida</taxon>
        <taxon>Liliopsida</taxon>
        <taxon>Araceae</taxon>
        <taxon>Aroideae</taxon>
        <taxon>Colocasieae</taxon>
        <taxon>Colocasia</taxon>
    </lineage>
</organism>